<keyword evidence="2" id="KW-1185">Reference proteome</keyword>
<feature type="transmembrane region" description="Helical" evidence="1">
    <location>
        <begin position="103"/>
        <end position="123"/>
    </location>
</feature>
<keyword evidence="1" id="KW-0812">Transmembrane</keyword>
<organism evidence="2 3">
    <name type="scientific">Gymnodraco acuticeps</name>
    <name type="common">Antarctic dragonfish</name>
    <dbReference type="NCBI Taxonomy" id="8218"/>
    <lineage>
        <taxon>Eukaryota</taxon>
        <taxon>Metazoa</taxon>
        <taxon>Chordata</taxon>
        <taxon>Craniata</taxon>
        <taxon>Vertebrata</taxon>
        <taxon>Euteleostomi</taxon>
        <taxon>Actinopterygii</taxon>
        <taxon>Neopterygii</taxon>
        <taxon>Teleostei</taxon>
        <taxon>Neoteleostei</taxon>
        <taxon>Acanthomorphata</taxon>
        <taxon>Eupercaria</taxon>
        <taxon>Perciformes</taxon>
        <taxon>Notothenioidei</taxon>
        <taxon>Bathydraconidae</taxon>
        <taxon>Gymnodraco</taxon>
    </lineage>
</organism>
<dbReference type="RefSeq" id="XP_034053490.1">
    <property type="nucleotide sequence ID" value="XM_034197599.1"/>
</dbReference>
<dbReference type="OrthoDB" id="29460at2759"/>
<dbReference type="KEGG" id="gacu:117533700"/>
<dbReference type="GO" id="GO:0005802">
    <property type="term" value="C:trans-Golgi network"/>
    <property type="evidence" value="ECO:0007669"/>
    <property type="project" value="TreeGrafter"/>
</dbReference>
<dbReference type="PANTHER" id="PTHR15071">
    <property type="entry name" value="MANNOSE-6-PHOSPHATE RECEPTOR FAMILY MEMBER"/>
    <property type="match status" value="1"/>
</dbReference>
<evidence type="ECO:0000313" key="2">
    <source>
        <dbReference type="Proteomes" id="UP000515161"/>
    </source>
</evidence>
<keyword evidence="1" id="KW-0472">Membrane</keyword>
<keyword evidence="1" id="KW-1133">Transmembrane helix</keyword>
<proteinExistence type="predicted"/>
<dbReference type="AlphaFoldDB" id="A0A6P8T891"/>
<name>A0A6P8T891_GYMAC</name>
<dbReference type="GeneID" id="117533700"/>
<reference evidence="3" key="1">
    <citation type="submission" date="2025-08" db="UniProtKB">
        <authorList>
            <consortium name="RefSeq"/>
        </authorList>
    </citation>
    <scope>IDENTIFICATION</scope>
</reference>
<dbReference type="InParanoid" id="A0A6P8T891"/>
<gene>
    <name evidence="3" type="primary">LOC117533700</name>
</gene>
<sequence>MPAAEPWEHTTGIAGRRLGQAVRGHSKLRWWGSAPAIKPGHVGQSRGSRSVHDEWPLTVVHYHCNPNQSFSTVREQSLGAEGPLQIWVESPCACPNTCAMGDLGLGTIFLIILSISAAAYFILGSCALRPLRSSSGVQMSPEHSVWCMLCYLCTESRPPSRPYTHLPQ</sequence>
<accession>A0A6P8T891</accession>
<protein>
    <submittedName>
        <fullName evidence="3">Uncharacterized protein LOC117533700 isoform X1</fullName>
    </submittedName>
</protein>
<evidence type="ECO:0000313" key="3">
    <source>
        <dbReference type="RefSeq" id="XP_034053490.1"/>
    </source>
</evidence>
<dbReference type="Proteomes" id="UP000515161">
    <property type="component" value="Unplaced"/>
</dbReference>
<evidence type="ECO:0000256" key="1">
    <source>
        <dbReference type="SAM" id="Phobius"/>
    </source>
</evidence>
<dbReference type="PANTHER" id="PTHR15071:SF34">
    <property type="entry name" value="MRH DOMAIN-CONTAINING PROTEIN"/>
    <property type="match status" value="1"/>
</dbReference>